<proteinExistence type="predicted"/>
<dbReference type="EMBL" id="BDGG01000002">
    <property type="protein sequence ID" value="GAU93887.1"/>
    <property type="molecule type" value="Genomic_DNA"/>
</dbReference>
<dbReference type="AlphaFoldDB" id="A0A1D1V2S3"/>
<evidence type="ECO:0000313" key="2">
    <source>
        <dbReference type="Proteomes" id="UP000186922"/>
    </source>
</evidence>
<keyword evidence="2" id="KW-1185">Reference proteome</keyword>
<evidence type="ECO:0000313" key="1">
    <source>
        <dbReference type="EMBL" id="GAU93887.1"/>
    </source>
</evidence>
<reference evidence="1 2" key="1">
    <citation type="journal article" date="2016" name="Nat. Commun.">
        <title>Extremotolerant tardigrade genome and improved radiotolerance of human cultured cells by tardigrade-unique protein.</title>
        <authorList>
            <person name="Hashimoto T."/>
            <person name="Horikawa D.D."/>
            <person name="Saito Y."/>
            <person name="Kuwahara H."/>
            <person name="Kozuka-Hata H."/>
            <person name="Shin-I T."/>
            <person name="Minakuchi Y."/>
            <person name="Ohishi K."/>
            <person name="Motoyama A."/>
            <person name="Aizu T."/>
            <person name="Enomoto A."/>
            <person name="Kondo K."/>
            <person name="Tanaka S."/>
            <person name="Hara Y."/>
            <person name="Koshikawa S."/>
            <person name="Sagara H."/>
            <person name="Miura T."/>
            <person name="Yokobori S."/>
            <person name="Miyagawa K."/>
            <person name="Suzuki Y."/>
            <person name="Kubo T."/>
            <person name="Oyama M."/>
            <person name="Kohara Y."/>
            <person name="Fujiyama A."/>
            <person name="Arakawa K."/>
            <person name="Katayama T."/>
            <person name="Toyoda A."/>
            <person name="Kunieda T."/>
        </authorList>
    </citation>
    <scope>NUCLEOTIDE SEQUENCE [LARGE SCALE GENOMIC DNA]</scope>
    <source>
        <strain evidence="1 2">YOKOZUNA-1</strain>
    </source>
</reference>
<gene>
    <name evidence="1" type="primary">RvY_05753-1</name>
    <name evidence="1" type="synonym">RvY_05753.1</name>
    <name evidence="1" type="ORF">RvY_05753</name>
</gene>
<protein>
    <submittedName>
        <fullName evidence="1">Uncharacterized protein</fullName>
    </submittedName>
</protein>
<comment type="caution">
    <text evidence="1">The sequence shown here is derived from an EMBL/GenBank/DDBJ whole genome shotgun (WGS) entry which is preliminary data.</text>
</comment>
<name>A0A1D1V2S3_RAMVA</name>
<accession>A0A1D1V2S3</accession>
<dbReference type="Proteomes" id="UP000186922">
    <property type="component" value="Unassembled WGS sequence"/>
</dbReference>
<organism evidence="1 2">
    <name type="scientific">Ramazzottius varieornatus</name>
    <name type="common">Water bear</name>
    <name type="synonym">Tardigrade</name>
    <dbReference type="NCBI Taxonomy" id="947166"/>
    <lineage>
        <taxon>Eukaryota</taxon>
        <taxon>Metazoa</taxon>
        <taxon>Ecdysozoa</taxon>
        <taxon>Tardigrada</taxon>
        <taxon>Eutardigrada</taxon>
        <taxon>Parachela</taxon>
        <taxon>Hypsibioidea</taxon>
        <taxon>Ramazzottiidae</taxon>
        <taxon>Ramazzottius</taxon>
    </lineage>
</organism>
<sequence>MGTSSISSSGKGWSSSENSYGAVSLITCRRAFPAIQSFSRLTISLIKGISKEGLYPRKNPTGFLSCKTQQTVDISSESAVSTSNVSCTYPEKQVSWDAFSTKILECRYSLYLDLQRYEKKICT</sequence>